<keyword evidence="2" id="KW-0812">Transmembrane</keyword>
<reference evidence="3" key="1">
    <citation type="submission" date="2020-01" db="EMBL/GenBank/DDBJ databases">
        <authorList>
            <consortium name="DOE Joint Genome Institute"/>
            <person name="Haridas S."/>
            <person name="Albert R."/>
            <person name="Binder M."/>
            <person name="Bloem J."/>
            <person name="Labutti K."/>
            <person name="Salamov A."/>
            <person name="Andreopoulos B."/>
            <person name="Baker S.E."/>
            <person name="Barry K."/>
            <person name="Bills G."/>
            <person name="Bluhm B.H."/>
            <person name="Cannon C."/>
            <person name="Castanera R."/>
            <person name="Culley D.E."/>
            <person name="Daum C."/>
            <person name="Ezra D."/>
            <person name="Gonzalez J.B."/>
            <person name="Henrissat B."/>
            <person name="Kuo A."/>
            <person name="Liang C."/>
            <person name="Lipzen A."/>
            <person name="Lutzoni F."/>
            <person name="Magnuson J."/>
            <person name="Mondo S."/>
            <person name="Nolan M."/>
            <person name="Ohm R."/>
            <person name="Pangilinan J."/>
            <person name="Park H.-J."/>
            <person name="Ramirez L."/>
            <person name="Alfaro M."/>
            <person name="Sun H."/>
            <person name="Tritt A."/>
            <person name="Yoshinaga Y."/>
            <person name="Zwiers L.-H."/>
            <person name="Turgeon B.G."/>
            <person name="Goodwin S.B."/>
            <person name="Spatafora J.W."/>
            <person name="Crous P.W."/>
            <person name="Grigoriev I.V."/>
        </authorList>
    </citation>
    <scope>NUCLEOTIDE SEQUENCE</scope>
    <source>
        <strain evidence="3">IPT5</strain>
    </source>
</reference>
<accession>A0A6A7BBV7</accession>
<dbReference type="AlphaFoldDB" id="A0A6A7BBV7"/>
<name>A0A6A7BBV7_9PLEO</name>
<keyword evidence="4" id="KW-1185">Reference proteome</keyword>
<evidence type="ECO:0000313" key="3">
    <source>
        <dbReference type="EMBL" id="KAF2852934.1"/>
    </source>
</evidence>
<dbReference type="Proteomes" id="UP000799423">
    <property type="component" value="Unassembled WGS sequence"/>
</dbReference>
<keyword evidence="2" id="KW-1133">Transmembrane helix</keyword>
<evidence type="ECO:0000256" key="2">
    <source>
        <dbReference type="SAM" id="Phobius"/>
    </source>
</evidence>
<feature type="compositionally biased region" description="Low complexity" evidence="1">
    <location>
        <begin position="21"/>
        <end position="30"/>
    </location>
</feature>
<feature type="transmembrane region" description="Helical" evidence="2">
    <location>
        <begin position="124"/>
        <end position="144"/>
    </location>
</feature>
<evidence type="ECO:0000313" key="4">
    <source>
        <dbReference type="Proteomes" id="UP000799423"/>
    </source>
</evidence>
<protein>
    <submittedName>
        <fullName evidence="3">Uncharacterized protein</fullName>
    </submittedName>
</protein>
<gene>
    <name evidence="3" type="ORF">T440DRAFT_23437</name>
</gene>
<proteinExistence type="predicted"/>
<evidence type="ECO:0000256" key="1">
    <source>
        <dbReference type="SAM" id="MobiDB-lite"/>
    </source>
</evidence>
<feature type="region of interest" description="Disordered" evidence="1">
    <location>
        <begin position="1"/>
        <end position="30"/>
    </location>
</feature>
<dbReference type="EMBL" id="MU006297">
    <property type="protein sequence ID" value="KAF2852934.1"/>
    <property type="molecule type" value="Genomic_DNA"/>
</dbReference>
<keyword evidence="2" id="KW-0472">Membrane</keyword>
<sequence>MMQEPARTQHHSHQPPQPIDNAQAPPLNAPPAVRHDIEAQCLHVFNLHTVITQTEDRSGQALPRFPMYRRLRQGDTFLKVGATGYCWWWEVWEVGSWCVVVRGNRGQVAGDILVSVSYQCWSQNLHFCAFMLYGVAIGWFLRIFSTM</sequence>
<organism evidence="3 4">
    <name type="scientific">Plenodomus tracheiphilus IPT5</name>
    <dbReference type="NCBI Taxonomy" id="1408161"/>
    <lineage>
        <taxon>Eukaryota</taxon>
        <taxon>Fungi</taxon>
        <taxon>Dikarya</taxon>
        <taxon>Ascomycota</taxon>
        <taxon>Pezizomycotina</taxon>
        <taxon>Dothideomycetes</taxon>
        <taxon>Pleosporomycetidae</taxon>
        <taxon>Pleosporales</taxon>
        <taxon>Pleosporineae</taxon>
        <taxon>Leptosphaeriaceae</taxon>
        <taxon>Plenodomus</taxon>
    </lineage>
</organism>